<dbReference type="PANTHER" id="PTHR38765:SF1">
    <property type="entry name" value="DUF484 DOMAIN-CONTAINING PROTEIN"/>
    <property type="match status" value="1"/>
</dbReference>
<dbReference type="Gene3D" id="3.30.450.40">
    <property type="match status" value="1"/>
</dbReference>
<dbReference type="EMBL" id="CP029353">
    <property type="protein sequence ID" value="AWK87440.1"/>
    <property type="molecule type" value="Genomic_DNA"/>
</dbReference>
<gene>
    <name evidence="1" type="ORF">DEW08_15505</name>
</gene>
<keyword evidence="2" id="KW-1185">Reference proteome</keyword>
<dbReference type="OrthoDB" id="7200179at2"/>
<dbReference type="AlphaFoldDB" id="A0A2S2CST2"/>
<sequence length="237" mass="25918">MAREPGQTHRPAQGISAEDVRAYLREHPDFLAQNAELLHHLTPPSVDRGRGVVDLQAYMVERLRGEVRQLKDQQRELIGTTRANLNSQNRIHAAVLFLLDAQSFEQLIQTITTDLAVLLDLDVACLVIESNGMDSPHVHTSGVRVVEPGAVSGWLGKADVVLNADVQGDPEIYGPGAGLVRSEVLIRIQVSSETPEGMLAFGSRNPDTFHSGQGTELVGFLARVVERVIRGWLELPA</sequence>
<dbReference type="KEGG" id="azz:DEW08_15505"/>
<evidence type="ECO:0000313" key="1">
    <source>
        <dbReference type="EMBL" id="AWK87440.1"/>
    </source>
</evidence>
<protein>
    <submittedName>
        <fullName evidence="1">DUF484 domain-containing protein</fullName>
    </submittedName>
</protein>
<evidence type="ECO:0000313" key="2">
    <source>
        <dbReference type="Proteomes" id="UP000245629"/>
    </source>
</evidence>
<reference evidence="2" key="1">
    <citation type="submission" date="2018-05" db="EMBL/GenBank/DDBJ databases">
        <title>Azospirillum thermophila sp. nov., a novel isolated from hot spring.</title>
        <authorList>
            <person name="Zhao Z."/>
        </authorList>
    </citation>
    <scope>NUCLEOTIDE SEQUENCE [LARGE SCALE GENOMIC DNA]</scope>
    <source>
        <strain evidence="2">CFH 70021</strain>
    </source>
</reference>
<accession>A0A2S2CST2</accession>
<dbReference type="Proteomes" id="UP000245629">
    <property type="component" value="Chromosome 2"/>
</dbReference>
<proteinExistence type="predicted"/>
<dbReference type="Pfam" id="PF04340">
    <property type="entry name" value="DUF484"/>
    <property type="match status" value="1"/>
</dbReference>
<dbReference type="RefSeq" id="WP_109328597.1">
    <property type="nucleotide sequence ID" value="NZ_CP029353.1"/>
</dbReference>
<organism evidence="1 2">
    <name type="scientific">Azospirillum thermophilum</name>
    <dbReference type="NCBI Taxonomy" id="2202148"/>
    <lineage>
        <taxon>Bacteria</taxon>
        <taxon>Pseudomonadati</taxon>
        <taxon>Pseudomonadota</taxon>
        <taxon>Alphaproteobacteria</taxon>
        <taxon>Rhodospirillales</taxon>
        <taxon>Azospirillaceae</taxon>
        <taxon>Azospirillum</taxon>
    </lineage>
</organism>
<dbReference type="InterPro" id="IPR029016">
    <property type="entry name" value="GAF-like_dom_sf"/>
</dbReference>
<name>A0A2S2CST2_9PROT</name>
<dbReference type="InterPro" id="IPR007435">
    <property type="entry name" value="DUF484"/>
</dbReference>
<dbReference type="PANTHER" id="PTHR38765">
    <property type="entry name" value="DUF484 DOMAIN-CONTAINING PROTEIN"/>
    <property type="match status" value="1"/>
</dbReference>